<reference evidence="1 2" key="1">
    <citation type="journal article" date="2013" name="Genome Biol. Evol.">
        <title>Genomes of Stigonematalean cyanobacteria (subsection V) and the evolution of oxygenic photosynthesis from prokaryotes to plastids.</title>
        <authorList>
            <person name="Dagan T."/>
            <person name="Roettger M."/>
            <person name="Stucken K."/>
            <person name="Landan G."/>
            <person name="Koch R."/>
            <person name="Major P."/>
            <person name="Gould S.B."/>
            <person name="Goremykin V.V."/>
            <person name="Rippka R."/>
            <person name="Tandeau de Marsac N."/>
            <person name="Gugger M."/>
            <person name="Lockhart P.J."/>
            <person name="Allen J.F."/>
            <person name="Brune I."/>
            <person name="Maus I."/>
            <person name="Puhler A."/>
            <person name="Martin W.F."/>
        </authorList>
    </citation>
    <scope>NUCLEOTIDE SEQUENCE [LARGE SCALE GENOMIC DNA]</scope>
    <source>
        <strain evidence="1 2">PCC 7110</strain>
    </source>
</reference>
<dbReference type="AlphaFoldDB" id="A0A139XF45"/>
<protein>
    <submittedName>
        <fullName evidence="1">Uncharacterized protein</fullName>
    </submittedName>
</protein>
<dbReference type="EMBL" id="ANNX02000016">
    <property type="protein sequence ID" value="KYC43320.1"/>
    <property type="molecule type" value="Genomic_DNA"/>
</dbReference>
<proteinExistence type="predicted"/>
<evidence type="ECO:0000313" key="1">
    <source>
        <dbReference type="EMBL" id="KYC43320.1"/>
    </source>
</evidence>
<organism evidence="1 2">
    <name type="scientific">Scytonema hofmannii PCC 7110</name>
    <dbReference type="NCBI Taxonomy" id="128403"/>
    <lineage>
        <taxon>Bacteria</taxon>
        <taxon>Bacillati</taxon>
        <taxon>Cyanobacteriota</taxon>
        <taxon>Cyanophyceae</taxon>
        <taxon>Nostocales</taxon>
        <taxon>Scytonemataceae</taxon>
        <taxon>Scytonema</taxon>
    </lineage>
</organism>
<gene>
    <name evidence="1" type="ORF">WA1_14650</name>
</gene>
<dbReference type="RefSeq" id="WP_017742489.1">
    <property type="nucleotide sequence ID" value="NZ_KQ976354.1"/>
</dbReference>
<keyword evidence="2" id="KW-1185">Reference proteome</keyword>
<sequence>MELIDYVVGVHEKNQYPKTFPPDLVLPKPLVDVCRDLYNLVEREGCESGQSISLNNNRTIVFSAIARGTDVSCDVPHTDNPWEFGDVHSHPSKAIGHLNGYSAHSMEDWTTFKYNENKPIFIRFVSSGDFIYAVVYRRGYSTYDKAIIDDRLTQNLQFMHEIFDKYYPRHYSEEVLDLDENEEKRKKIEQKLAIKGFGEQVMEKSLEHNIYLAENLNFGFYKGHRKETKDVLFLEAGRKGI</sequence>
<accession>A0A139XF45</accession>
<comment type="caution">
    <text evidence="1">The sequence shown here is derived from an EMBL/GenBank/DDBJ whole genome shotgun (WGS) entry which is preliminary data.</text>
</comment>
<dbReference type="Proteomes" id="UP000076925">
    <property type="component" value="Unassembled WGS sequence"/>
</dbReference>
<name>A0A139XF45_9CYAN</name>
<evidence type="ECO:0000313" key="2">
    <source>
        <dbReference type="Proteomes" id="UP000076925"/>
    </source>
</evidence>